<keyword evidence="1" id="KW-0812">Transmembrane</keyword>
<accession>A0A2M7U3Y1</accession>
<evidence type="ECO:0000313" key="5">
    <source>
        <dbReference type="Proteomes" id="UP000230027"/>
    </source>
</evidence>
<evidence type="ECO:0000313" key="4">
    <source>
        <dbReference type="EMBL" id="PIZ65262.1"/>
    </source>
</evidence>
<evidence type="ECO:0000259" key="3">
    <source>
        <dbReference type="Pfam" id="PF23357"/>
    </source>
</evidence>
<evidence type="ECO:0000259" key="2">
    <source>
        <dbReference type="Pfam" id="PF09822"/>
    </source>
</evidence>
<dbReference type="InterPro" id="IPR019196">
    <property type="entry name" value="ABC_transp_unknown"/>
</dbReference>
<dbReference type="InterPro" id="IPR055396">
    <property type="entry name" value="DUF7088"/>
</dbReference>
<feature type="domain" description="ABC-type uncharacterised transport system" evidence="2">
    <location>
        <begin position="254"/>
        <end position="467"/>
    </location>
</feature>
<dbReference type="Pfam" id="PF09822">
    <property type="entry name" value="ABC_transp_aux"/>
    <property type="match status" value="1"/>
</dbReference>
<name>A0A2M7U3Y1_9BACT</name>
<dbReference type="Pfam" id="PF23357">
    <property type="entry name" value="DUF7088"/>
    <property type="match status" value="1"/>
</dbReference>
<evidence type="ECO:0000256" key="1">
    <source>
        <dbReference type="SAM" id="Phobius"/>
    </source>
</evidence>
<proteinExistence type="predicted"/>
<feature type="transmembrane region" description="Helical" evidence="1">
    <location>
        <begin position="40"/>
        <end position="61"/>
    </location>
</feature>
<dbReference type="EMBL" id="PFOD01000054">
    <property type="protein sequence ID" value="PIZ65262.1"/>
    <property type="molecule type" value="Genomic_DNA"/>
</dbReference>
<keyword evidence="1" id="KW-0472">Membrane</keyword>
<gene>
    <name evidence="4" type="ORF">COY14_02770</name>
</gene>
<organism evidence="4 5">
    <name type="scientific">Candidatus Roizmanbacteria bacterium CG_4_10_14_0_2_um_filter_36_9</name>
    <dbReference type="NCBI Taxonomy" id="1974823"/>
    <lineage>
        <taxon>Bacteria</taxon>
        <taxon>Candidatus Roizmaniibacteriota</taxon>
    </lineage>
</organism>
<protein>
    <submittedName>
        <fullName evidence="4">Uncharacterized protein</fullName>
    </submittedName>
</protein>
<keyword evidence="1" id="KW-1133">Transmembrane helix</keyword>
<sequence length="531" mass="59150">MKKQIKKHFNKIVSTLGIFKNLKNVNLIKMFGLSKFQKPTIIIVAMGLLIVSNIFISYASLRLDLSKGGAYTLSKATKALVGNIDKKLEMSLYLSNNIPARLKPIQREAIDILREYDRLGQDINLQIVEFDPIVDADTVTKVQQAGIYPTPIREQDYNEVSLTEIYAGLIVNYGDQNETIGEVLDVQNLEYSITSLLYRMTNDKIPQISVVGIPDLYIPQQDQLGALKQFSNNLFSIDTLTIPDNSDKSDGVEVLPDADFAIPAETDTLLVIDTAEQDFTDQALTEIDRYLQTGNAVFFINSPSISDNLQTGPTEDGLISLLQKYGLSVQNNIILSSNAEFVNMGSNGFSIFVPYPMWLWSSDFNSDAAYFAGIGRLTFPWASSIDVKNIKGRDIKEIIRTGKESWSQTGTFSLNPQQIAEPGSDMLKTFTIAAESSSKTNKIMAIGSSRFILSSYLSQQSQNLDFIFNVLSDYASDGALSGITSRAVNIYPLPELPAQVQDTYKYSNILLLPAIFAVFGTWRLWKRNKQD</sequence>
<dbReference type="Proteomes" id="UP000230027">
    <property type="component" value="Unassembled WGS sequence"/>
</dbReference>
<comment type="caution">
    <text evidence="4">The sequence shown here is derived from an EMBL/GenBank/DDBJ whole genome shotgun (WGS) entry which is preliminary data.</text>
</comment>
<dbReference type="AlphaFoldDB" id="A0A2M7U3Y1"/>
<feature type="domain" description="DUF7088" evidence="3">
    <location>
        <begin position="69"/>
        <end position="171"/>
    </location>
</feature>
<reference evidence="5" key="1">
    <citation type="submission" date="2017-09" db="EMBL/GenBank/DDBJ databases">
        <title>Depth-based differentiation of microbial function through sediment-hosted aquifers and enrichment of novel symbionts in the deep terrestrial subsurface.</title>
        <authorList>
            <person name="Probst A.J."/>
            <person name="Ladd B."/>
            <person name="Jarett J.K."/>
            <person name="Geller-Mcgrath D.E."/>
            <person name="Sieber C.M.K."/>
            <person name="Emerson J.B."/>
            <person name="Anantharaman K."/>
            <person name="Thomas B.C."/>
            <person name="Malmstrom R."/>
            <person name="Stieglmeier M."/>
            <person name="Klingl A."/>
            <person name="Woyke T."/>
            <person name="Ryan C.M."/>
            <person name="Banfield J.F."/>
        </authorList>
    </citation>
    <scope>NUCLEOTIDE SEQUENCE [LARGE SCALE GENOMIC DNA]</scope>
</reference>